<evidence type="ECO:0000256" key="5">
    <source>
        <dbReference type="ARBA" id="ARBA00023132"/>
    </source>
</evidence>
<evidence type="ECO:0000256" key="3">
    <source>
        <dbReference type="ARBA" id="ARBA00022927"/>
    </source>
</evidence>
<comment type="similarity">
    <text evidence="7">Belongs to the nucleoporin Nup84/Nup107 family.</text>
</comment>
<evidence type="ECO:0000256" key="6">
    <source>
        <dbReference type="ARBA" id="ARBA00023242"/>
    </source>
</evidence>
<dbReference type="OrthoDB" id="3098at2759"/>
<dbReference type="PANTHER" id="PTHR13003:SF2">
    <property type="entry name" value="NUCLEAR PORE COMPLEX PROTEIN NUP107"/>
    <property type="match status" value="1"/>
</dbReference>
<dbReference type="InterPro" id="IPR007252">
    <property type="entry name" value="Nup84/Nup107"/>
</dbReference>
<dbReference type="GO" id="GO:0006606">
    <property type="term" value="P:protein import into nucleus"/>
    <property type="evidence" value="ECO:0007669"/>
    <property type="project" value="TreeGrafter"/>
</dbReference>
<evidence type="ECO:0000256" key="2">
    <source>
        <dbReference type="ARBA" id="ARBA00022816"/>
    </source>
</evidence>
<sequence>MMVGQTLRSLADGGGTAHVLPTSMPMRLVVGIEQQLQSLHGNIVLDYVAALGAQGADSSASWHDDAAHGDDGSDQQAVLVKMVEAVDYCSGTARAQTYHAPDGVAESLAFEHDLWSLALRTVMGSTRKPRDLWHSFYGDIPQVQTYPGILKCRRVIEWLQKEAGDALDRSGGPDLAPLDDPAYRLAYSRAAKKRAFVSDPDYLSKVEPQDRQAHEVQAEMRLMKECFKLLRAGRLDEIQLCCREAGQPWRAACVPSAPSIEELGASAQSDSRGQPGGCLASYRALVRRLCLSDTAFAALLSPHERALYSVFGGSLDTLLNVCESYHDEVWARLVILLRDRIDMILEATANANVNQTAMDDTLQSADTMSSVNVPDILDSEILEAFLATQKKGAFDDKLSGICRTNARSMLGIIALLHVRDCSEASWKTNFVELVRVMKECCASQVSWLVRSCAHMLLLLRRIYPKSVTYCVADSDAILASYCAVLFDSVAYVEHRGGSGATGASEQEHSLQEVYTLAMRYCVFPTMADTQTRLIATLLKDALYFDLIAEKSAMRTDFLVQRRTLCLQVLCEGGESEEMERVRLAAAKQSVEMVWHEKFVILEHAAQPTRASQLQEPALASSEVFSVECIVRAIEFFLYPDMEDATNALRYCNTAIRRFVLLKRMMAALDLIKWIPEALFASISSVDDFEVLEAQREFQCWLAYMEGIQAYQIWSHDRGVESHAADWSSSAHNAEGVSSALLRILEFDGGWLRPDVKVDADTNRGAPDLSCPSLGRQFEMDLVRKEVLPTVMLMLARTLQGADQSVLAGILVENWRELADAFTVAELGDLLRIVEPSLVTRMLSINLEKT</sequence>
<evidence type="ECO:0000256" key="1">
    <source>
        <dbReference type="ARBA" id="ARBA00022448"/>
    </source>
</evidence>
<comment type="subcellular location">
    <subcellularLocation>
        <location evidence="7">Nucleus</location>
        <location evidence="7">Nuclear pore complex</location>
    </subcellularLocation>
    <subcellularLocation>
        <location evidence="7">Nucleus membrane</location>
    </subcellularLocation>
</comment>
<keyword evidence="1 7" id="KW-0813">Transport</keyword>
<dbReference type="GO" id="GO:0006406">
    <property type="term" value="P:mRNA export from nucleus"/>
    <property type="evidence" value="ECO:0007669"/>
    <property type="project" value="TreeGrafter"/>
</dbReference>
<dbReference type="GO" id="GO:0017056">
    <property type="term" value="F:structural constituent of nuclear pore"/>
    <property type="evidence" value="ECO:0007669"/>
    <property type="project" value="UniProtKB-UniRule"/>
</dbReference>
<evidence type="ECO:0000256" key="7">
    <source>
        <dbReference type="RuleBase" id="RU365072"/>
    </source>
</evidence>
<proteinExistence type="inferred from homology"/>
<keyword evidence="6 7" id="KW-0539">Nucleus</keyword>
<comment type="subunit">
    <text evidence="7">Part of the nuclear pore complex (NPC).</text>
</comment>
<name>A0A5J4Z0S1_PORPP</name>
<comment type="function">
    <text evidence="7">Functions as a component of the nuclear pore complex (NPC).</text>
</comment>
<keyword evidence="9" id="KW-1185">Reference proteome</keyword>
<keyword evidence="7" id="KW-0472">Membrane</keyword>
<accession>A0A5J4Z0S1</accession>
<dbReference type="GO" id="GO:0031965">
    <property type="term" value="C:nuclear membrane"/>
    <property type="evidence" value="ECO:0007669"/>
    <property type="project" value="UniProtKB-SubCell"/>
</dbReference>
<keyword evidence="4 7" id="KW-0811">Translocation</keyword>
<dbReference type="Gene3D" id="1.10.3450.20">
    <property type="match status" value="1"/>
</dbReference>
<gene>
    <name evidence="8" type="ORF">FVE85_0451</name>
</gene>
<evidence type="ECO:0000256" key="4">
    <source>
        <dbReference type="ARBA" id="ARBA00023010"/>
    </source>
</evidence>
<protein>
    <recommendedName>
        <fullName evidence="7">Nuclear pore complex protein</fullName>
    </recommendedName>
</protein>
<dbReference type="GO" id="GO:0031080">
    <property type="term" value="C:nuclear pore outer ring"/>
    <property type="evidence" value="ECO:0007669"/>
    <property type="project" value="TreeGrafter"/>
</dbReference>
<dbReference type="Pfam" id="PF04121">
    <property type="entry name" value="Nup84_Nup100"/>
    <property type="match status" value="2"/>
</dbReference>
<dbReference type="EMBL" id="VRMN01000002">
    <property type="protein sequence ID" value="KAA8496722.1"/>
    <property type="molecule type" value="Genomic_DNA"/>
</dbReference>
<dbReference type="Proteomes" id="UP000324585">
    <property type="component" value="Unassembled WGS sequence"/>
</dbReference>
<comment type="caution">
    <text evidence="8">The sequence shown here is derived from an EMBL/GenBank/DDBJ whole genome shotgun (WGS) entry which is preliminary data.</text>
</comment>
<dbReference type="PANTHER" id="PTHR13003">
    <property type="entry name" value="NUP107-RELATED"/>
    <property type="match status" value="1"/>
</dbReference>
<keyword evidence="2" id="KW-0509">mRNA transport</keyword>
<dbReference type="AlphaFoldDB" id="A0A5J4Z0S1"/>
<organism evidence="8 9">
    <name type="scientific">Porphyridium purpureum</name>
    <name type="common">Red alga</name>
    <name type="synonym">Porphyridium cruentum</name>
    <dbReference type="NCBI Taxonomy" id="35688"/>
    <lineage>
        <taxon>Eukaryota</taxon>
        <taxon>Rhodophyta</taxon>
        <taxon>Bangiophyceae</taxon>
        <taxon>Porphyridiales</taxon>
        <taxon>Porphyridiaceae</taxon>
        <taxon>Porphyridium</taxon>
    </lineage>
</organism>
<reference evidence="9" key="1">
    <citation type="journal article" date="2019" name="Nat. Commun.">
        <title>Expansion of phycobilisome linker gene families in mesophilic red algae.</title>
        <authorList>
            <person name="Lee J."/>
            <person name="Kim D."/>
            <person name="Bhattacharya D."/>
            <person name="Yoon H.S."/>
        </authorList>
    </citation>
    <scope>NUCLEOTIDE SEQUENCE [LARGE SCALE GENOMIC DNA]</scope>
    <source>
        <strain evidence="9">CCMP 1328</strain>
    </source>
</reference>
<dbReference type="OMA" id="VHELESW"/>
<dbReference type="Gene3D" id="1.20.190.50">
    <property type="match status" value="1"/>
</dbReference>
<keyword evidence="3" id="KW-0653">Protein transport</keyword>
<evidence type="ECO:0000313" key="8">
    <source>
        <dbReference type="EMBL" id="KAA8496722.1"/>
    </source>
</evidence>
<keyword evidence="5 7" id="KW-0906">Nuclear pore complex</keyword>
<dbReference type="GO" id="GO:0000973">
    <property type="term" value="P:post-transcriptional tethering of RNA polymerase II gene DNA at nuclear periphery"/>
    <property type="evidence" value="ECO:0007669"/>
    <property type="project" value="TreeGrafter"/>
</dbReference>
<evidence type="ECO:0000313" key="9">
    <source>
        <dbReference type="Proteomes" id="UP000324585"/>
    </source>
</evidence>